<keyword evidence="4" id="KW-1185">Reference proteome</keyword>
<dbReference type="InterPro" id="IPR036514">
    <property type="entry name" value="SGNH_hydro_sf"/>
</dbReference>
<dbReference type="Pfam" id="PF00657">
    <property type="entry name" value="Lipase_GDSL"/>
    <property type="match status" value="1"/>
</dbReference>
<comment type="caution">
    <text evidence="3">The sequence shown here is derived from an EMBL/GenBank/DDBJ whole genome shotgun (WGS) entry which is preliminary data.</text>
</comment>
<keyword evidence="2" id="KW-0325">Glycoprotein</keyword>
<dbReference type="STRING" id="4072.A0A2G2XJB4"/>
<dbReference type="Gene3D" id="3.40.50.1110">
    <property type="entry name" value="SGNH hydrolase"/>
    <property type="match status" value="2"/>
</dbReference>
<dbReference type="AlphaFoldDB" id="A0A2G2XJB4"/>
<evidence type="ECO:0000313" key="3">
    <source>
        <dbReference type="EMBL" id="PHT57565.1"/>
    </source>
</evidence>
<dbReference type="Proteomes" id="UP000222542">
    <property type="component" value="Unassembled WGS sequence"/>
</dbReference>
<evidence type="ECO:0000256" key="1">
    <source>
        <dbReference type="ARBA" id="ARBA00008668"/>
    </source>
</evidence>
<sequence>MSSLFKSNCLPEKSKKSLVLVGEIGGNEFNYGLAQGKTIEELRKMVPDVVQTIIHGVKEVIGFGATRIIIPGNFPIGCVPAMLTHFLTNNSNAYDEYHCLKDLNNFATFYNHHLQQAIDELNKNYPNVTLIYGDYYNAFLWLLKNAASLGFDKNSLQKVCCGIGGEYNYDLIKVDAQKFQESGLKKCRFDRIYQFGDSLSDTGNCLRESLCGANSACRRLPYGMNVFKKATGRSAESGLPLLNPYEDGKANFSHGANFAVAGATALSAEFLAKSYVLHK</sequence>
<protein>
    <recommendedName>
        <fullName evidence="5">GDSL esterase/lipase At5g03980-like</fullName>
    </recommendedName>
</protein>
<evidence type="ECO:0008006" key="5">
    <source>
        <dbReference type="Google" id="ProtNLM"/>
    </source>
</evidence>
<evidence type="ECO:0000313" key="4">
    <source>
        <dbReference type="Proteomes" id="UP000222542"/>
    </source>
</evidence>
<organism evidence="3 4">
    <name type="scientific">Capsicum annuum</name>
    <name type="common">Capsicum pepper</name>
    <dbReference type="NCBI Taxonomy" id="4072"/>
    <lineage>
        <taxon>Eukaryota</taxon>
        <taxon>Viridiplantae</taxon>
        <taxon>Streptophyta</taxon>
        <taxon>Embryophyta</taxon>
        <taxon>Tracheophyta</taxon>
        <taxon>Spermatophyta</taxon>
        <taxon>Magnoliopsida</taxon>
        <taxon>eudicotyledons</taxon>
        <taxon>Gunneridae</taxon>
        <taxon>Pentapetalae</taxon>
        <taxon>asterids</taxon>
        <taxon>lamiids</taxon>
        <taxon>Solanales</taxon>
        <taxon>Solanaceae</taxon>
        <taxon>Solanoideae</taxon>
        <taxon>Capsiceae</taxon>
        <taxon>Capsicum</taxon>
    </lineage>
</organism>
<accession>A0A2G2XJB4</accession>
<reference evidence="3 4" key="1">
    <citation type="journal article" date="2014" name="Nat. Genet.">
        <title>Genome sequence of the hot pepper provides insights into the evolution of pungency in Capsicum species.</title>
        <authorList>
            <person name="Kim S."/>
            <person name="Park M."/>
            <person name="Yeom S.I."/>
            <person name="Kim Y.M."/>
            <person name="Lee J.M."/>
            <person name="Lee H.A."/>
            <person name="Seo E."/>
            <person name="Choi J."/>
            <person name="Cheong K."/>
            <person name="Kim K.T."/>
            <person name="Jung K."/>
            <person name="Lee G.W."/>
            <person name="Oh S.K."/>
            <person name="Bae C."/>
            <person name="Kim S.B."/>
            <person name="Lee H.Y."/>
            <person name="Kim S.Y."/>
            <person name="Kim M.S."/>
            <person name="Kang B.C."/>
            <person name="Jo Y.D."/>
            <person name="Yang H.B."/>
            <person name="Jeong H.J."/>
            <person name="Kang W.H."/>
            <person name="Kwon J.K."/>
            <person name="Shin C."/>
            <person name="Lim J.Y."/>
            <person name="Park J.H."/>
            <person name="Huh J.H."/>
            <person name="Kim J.S."/>
            <person name="Kim B.D."/>
            <person name="Cohen O."/>
            <person name="Paran I."/>
            <person name="Suh M.C."/>
            <person name="Lee S.B."/>
            <person name="Kim Y.K."/>
            <person name="Shin Y."/>
            <person name="Noh S.J."/>
            <person name="Park J."/>
            <person name="Seo Y.S."/>
            <person name="Kwon S.Y."/>
            <person name="Kim H.A."/>
            <person name="Park J.M."/>
            <person name="Kim H.J."/>
            <person name="Choi S.B."/>
            <person name="Bosland P.W."/>
            <person name="Reeves G."/>
            <person name="Jo S.H."/>
            <person name="Lee B.W."/>
            <person name="Cho H.T."/>
            <person name="Choi H.S."/>
            <person name="Lee M.S."/>
            <person name="Yu Y."/>
            <person name="Do Choi Y."/>
            <person name="Park B.S."/>
            <person name="van Deynze A."/>
            <person name="Ashrafi H."/>
            <person name="Hill T."/>
            <person name="Kim W.T."/>
            <person name="Pai H.S."/>
            <person name="Ahn H.K."/>
            <person name="Yeam I."/>
            <person name="Giovannoni J.J."/>
            <person name="Rose J.K."/>
            <person name="Sorensen I."/>
            <person name="Lee S.J."/>
            <person name="Kim R.W."/>
            <person name="Choi I.Y."/>
            <person name="Choi B.S."/>
            <person name="Lim J.S."/>
            <person name="Lee Y.H."/>
            <person name="Choi D."/>
        </authorList>
    </citation>
    <scope>NUCLEOTIDE SEQUENCE [LARGE SCALE GENOMIC DNA]</scope>
    <source>
        <strain evidence="4">cv. CM334</strain>
    </source>
</reference>
<gene>
    <name evidence="3" type="ORF">T459_35464</name>
</gene>
<proteinExistence type="inferred from homology"/>
<dbReference type="PANTHER" id="PTHR22835:SF647">
    <property type="entry name" value="ALPHA-L-FUCOSIDASE 2"/>
    <property type="match status" value="1"/>
</dbReference>
<dbReference type="InterPro" id="IPR001087">
    <property type="entry name" value="GDSL"/>
</dbReference>
<reference evidence="3 4" key="2">
    <citation type="journal article" date="2017" name="Genome Biol.">
        <title>New reference genome sequences of hot pepper reveal the massive evolution of plant disease-resistance genes by retroduplication.</title>
        <authorList>
            <person name="Kim S."/>
            <person name="Park J."/>
            <person name="Yeom S.I."/>
            <person name="Kim Y.M."/>
            <person name="Seo E."/>
            <person name="Kim K.T."/>
            <person name="Kim M.S."/>
            <person name="Lee J.M."/>
            <person name="Cheong K."/>
            <person name="Shin H.S."/>
            <person name="Kim S.B."/>
            <person name="Han K."/>
            <person name="Lee J."/>
            <person name="Park M."/>
            <person name="Lee H.A."/>
            <person name="Lee H.Y."/>
            <person name="Lee Y."/>
            <person name="Oh S."/>
            <person name="Lee J.H."/>
            <person name="Choi E."/>
            <person name="Choi E."/>
            <person name="Lee S.E."/>
            <person name="Jeon J."/>
            <person name="Kim H."/>
            <person name="Choi G."/>
            <person name="Song H."/>
            <person name="Lee J."/>
            <person name="Lee S.C."/>
            <person name="Kwon J.K."/>
            <person name="Lee H.Y."/>
            <person name="Koo N."/>
            <person name="Hong Y."/>
            <person name="Kim R.W."/>
            <person name="Kang W.H."/>
            <person name="Huh J.H."/>
            <person name="Kang B.C."/>
            <person name="Yang T.J."/>
            <person name="Lee Y.H."/>
            <person name="Bennetzen J.L."/>
            <person name="Choi D."/>
        </authorList>
    </citation>
    <scope>NUCLEOTIDE SEQUENCE [LARGE SCALE GENOMIC DNA]</scope>
    <source>
        <strain evidence="4">cv. CM334</strain>
    </source>
</reference>
<name>A0A2G2XJB4_CAPAN</name>
<evidence type="ECO:0000256" key="2">
    <source>
        <dbReference type="ARBA" id="ARBA00023180"/>
    </source>
</evidence>
<comment type="similarity">
    <text evidence="1">Belongs to the 'GDSL' lipolytic enzyme family.</text>
</comment>
<dbReference type="GO" id="GO:0016788">
    <property type="term" value="F:hydrolase activity, acting on ester bonds"/>
    <property type="evidence" value="ECO:0007669"/>
    <property type="project" value="InterPro"/>
</dbReference>
<dbReference type="Gramene" id="PHT57565">
    <property type="protein sequence ID" value="PHT57565"/>
    <property type="gene ID" value="T459_35464"/>
</dbReference>
<dbReference type="EMBL" id="AYRZ02001926">
    <property type="protein sequence ID" value="PHT57565.1"/>
    <property type="molecule type" value="Genomic_DNA"/>
</dbReference>
<dbReference type="PANTHER" id="PTHR22835">
    <property type="entry name" value="ZINC FINGER FYVE DOMAIN CONTAINING PROTEIN"/>
    <property type="match status" value="1"/>
</dbReference>